<keyword evidence="2" id="KW-0812">Transmembrane</keyword>
<keyword evidence="2" id="KW-0472">Membrane</keyword>
<feature type="compositionally biased region" description="Basic residues" evidence="1">
    <location>
        <begin position="10"/>
        <end position="20"/>
    </location>
</feature>
<organism evidence="3 4">
    <name type="scientific">Salipiger aestuarii</name>
    <dbReference type="NCBI Taxonomy" id="568098"/>
    <lineage>
        <taxon>Bacteria</taxon>
        <taxon>Pseudomonadati</taxon>
        <taxon>Pseudomonadota</taxon>
        <taxon>Alphaproteobacteria</taxon>
        <taxon>Rhodobacterales</taxon>
        <taxon>Roseobacteraceae</taxon>
        <taxon>Salipiger</taxon>
    </lineage>
</organism>
<evidence type="ECO:0000256" key="1">
    <source>
        <dbReference type="SAM" id="MobiDB-lite"/>
    </source>
</evidence>
<dbReference type="Proteomes" id="UP000249165">
    <property type="component" value="Unassembled WGS sequence"/>
</dbReference>
<evidence type="ECO:0000313" key="4">
    <source>
        <dbReference type="Proteomes" id="UP000249165"/>
    </source>
</evidence>
<evidence type="ECO:0000256" key="2">
    <source>
        <dbReference type="SAM" id="Phobius"/>
    </source>
</evidence>
<comment type="caution">
    <text evidence="3">The sequence shown here is derived from an EMBL/GenBank/DDBJ whole genome shotgun (WGS) entry which is preliminary data.</text>
</comment>
<feature type="transmembrane region" description="Helical" evidence="2">
    <location>
        <begin position="52"/>
        <end position="70"/>
    </location>
</feature>
<proteinExistence type="predicted"/>
<evidence type="ECO:0000313" key="3">
    <source>
        <dbReference type="EMBL" id="RAK20333.1"/>
    </source>
</evidence>
<name>A0A327YHF0_9RHOB</name>
<dbReference type="AlphaFoldDB" id="A0A327YHF0"/>
<keyword evidence="2" id="KW-1133">Transmembrane helix</keyword>
<keyword evidence="4" id="KW-1185">Reference proteome</keyword>
<sequence>MRAVSGLRRSPIRRGRRGPRRSLAPSSSRCIDTTGVTAPVRSGITGAMTNRIALWIAVLIAALLAVDYWYFGVEHLVFLGRKFFALLNWVAFWR</sequence>
<accession>A0A327YHF0</accession>
<dbReference type="EMBL" id="QLMG01000006">
    <property type="protein sequence ID" value="RAK20333.1"/>
    <property type="molecule type" value="Genomic_DNA"/>
</dbReference>
<feature type="region of interest" description="Disordered" evidence="1">
    <location>
        <begin position="1"/>
        <end position="29"/>
    </location>
</feature>
<protein>
    <submittedName>
        <fullName evidence="3">Uncharacterized protein</fullName>
    </submittedName>
</protein>
<reference evidence="3 4" key="1">
    <citation type="submission" date="2018-06" db="EMBL/GenBank/DDBJ databases">
        <title>Genomic Encyclopedia of Archaeal and Bacterial Type Strains, Phase II (KMG-II): from individual species to whole genera.</title>
        <authorList>
            <person name="Goeker M."/>
        </authorList>
    </citation>
    <scope>NUCLEOTIDE SEQUENCE [LARGE SCALE GENOMIC DNA]</scope>
    <source>
        <strain evidence="3 4">DSM 22011</strain>
    </source>
</reference>
<gene>
    <name evidence="3" type="ORF">ATI53_1006111</name>
</gene>